<dbReference type="PANTHER" id="PTHR10000">
    <property type="entry name" value="PHOSPHOSERINE PHOSPHATASE"/>
    <property type="match status" value="1"/>
</dbReference>
<evidence type="ECO:0000313" key="1">
    <source>
        <dbReference type="EMBL" id="MDM8158114.1"/>
    </source>
</evidence>
<dbReference type="CDD" id="cd07518">
    <property type="entry name" value="HAD_YbiV-Like"/>
    <property type="match status" value="1"/>
</dbReference>
<dbReference type="NCBIfam" id="TIGR01484">
    <property type="entry name" value="HAD-SF-IIB"/>
    <property type="match status" value="1"/>
</dbReference>
<dbReference type="NCBIfam" id="TIGR00099">
    <property type="entry name" value="Cof-subfamily"/>
    <property type="match status" value="1"/>
</dbReference>
<dbReference type="EMBL" id="JAUDCG010000079">
    <property type="protein sequence ID" value="MDM8158114.1"/>
    <property type="molecule type" value="Genomic_DNA"/>
</dbReference>
<protein>
    <submittedName>
        <fullName evidence="1">Cof-type HAD-IIB family hydrolase</fullName>
        <ecNumber evidence="1">3.1.3.-</ecNumber>
    </submittedName>
</protein>
<dbReference type="Gene3D" id="3.30.1240.10">
    <property type="match status" value="1"/>
</dbReference>
<dbReference type="EC" id="3.1.3.-" evidence="1"/>
<reference evidence="1 2" key="3">
    <citation type="submission" date="2023-06" db="EMBL/GenBank/DDBJ databases">
        <authorList>
            <person name="Zeman M."/>
            <person name="Kubasova T."/>
            <person name="Jahodarova E."/>
            <person name="Nykrynova M."/>
            <person name="Rychlik I."/>
        </authorList>
    </citation>
    <scope>NUCLEOTIDE SEQUENCE [LARGE SCALE GENOMIC DNA]</scope>
    <source>
        <strain evidence="1 2">ET39</strain>
    </source>
</reference>
<dbReference type="GO" id="GO:0016787">
    <property type="term" value="F:hydrolase activity"/>
    <property type="evidence" value="ECO:0007669"/>
    <property type="project" value="UniProtKB-KW"/>
</dbReference>
<dbReference type="SFLD" id="SFLDS00003">
    <property type="entry name" value="Haloacid_Dehalogenase"/>
    <property type="match status" value="1"/>
</dbReference>
<keyword evidence="2" id="KW-1185">Reference proteome</keyword>
<organism evidence="1 2">
    <name type="scientific">Amedibacillus dolichus</name>
    <dbReference type="NCBI Taxonomy" id="31971"/>
    <lineage>
        <taxon>Bacteria</taxon>
        <taxon>Bacillati</taxon>
        <taxon>Bacillota</taxon>
        <taxon>Erysipelotrichia</taxon>
        <taxon>Erysipelotrichales</taxon>
        <taxon>Erysipelotrichaceae</taxon>
        <taxon>Amedibacillus</taxon>
    </lineage>
</organism>
<dbReference type="Pfam" id="PF08282">
    <property type="entry name" value="Hydrolase_3"/>
    <property type="match status" value="1"/>
</dbReference>
<dbReference type="InterPro" id="IPR000150">
    <property type="entry name" value="Cof"/>
</dbReference>
<dbReference type="Proteomes" id="UP001529340">
    <property type="component" value="Unassembled WGS sequence"/>
</dbReference>
<dbReference type="SFLD" id="SFLDG01140">
    <property type="entry name" value="C2.B:_Phosphomannomutase_and_P"/>
    <property type="match status" value="1"/>
</dbReference>
<dbReference type="InterPro" id="IPR023214">
    <property type="entry name" value="HAD_sf"/>
</dbReference>
<dbReference type="Gene3D" id="3.40.50.1000">
    <property type="entry name" value="HAD superfamily/HAD-like"/>
    <property type="match status" value="1"/>
</dbReference>
<dbReference type="RefSeq" id="WP_289608540.1">
    <property type="nucleotide sequence ID" value="NZ_JAUDCG010000079.1"/>
</dbReference>
<accession>A0ABT7UER4</accession>
<dbReference type="InterPro" id="IPR036412">
    <property type="entry name" value="HAD-like_sf"/>
</dbReference>
<reference evidence="1 2" key="1">
    <citation type="submission" date="2023-06" db="EMBL/GenBank/DDBJ databases">
        <title>Identification and characterization of horizontal gene transfer across gut microbiota members of farm animals based on homology search.</title>
        <authorList>
            <person name="Schwarzerova J."/>
            <person name="Nykrynova M."/>
            <person name="Jureckova K."/>
            <person name="Cejkova D."/>
            <person name="Rychlik I."/>
        </authorList>
    </citation>
    <scope>NUCLEOTIDE SEQUENCE [LARGE SCALE GENOMIC DNA]</scope>
    <source>
        <strain evidence="1 2">ET39</strain>
    </source>
</reference>
<reference evidence="2" key="2">
    <citation type="submission" date="2023-06" db="EMBL/GenBank/DDBJ databases">
        <title>Identification and characterization of horizontal gene transfer across gut microbiota members of farm animals based on homology search.</title>
        <authorList>
            <person name="Zeman M."/>
            <person name="Kubasova T."/>
            <person name="Jahodarova E."/>
            <person name="Nykrynova M."/>
            <person name="Rychlik I."/>
        </authorList>
    </citation>
    <scope>NUCLEOTIDE SEQUENCE [LARGE SCALE GENOMIC DNA]</scope>
    <source>
        <strain evidence="2">ET39</strain>
    </source>
</reference>
<proteinExistence type="predicted"/>
<comment type="caution">
    <text evidence="1">The sequence shown here is derived from an EMBL/GenBank/DDBJ whole genome shotgun (WGS) entry which is preliminary data.</text>
</comment>
<evidence type="ECO:0000313" key="2">
    <source>
        <dbReference type="Proteomes" id="UP001529340"/>
    </source>
</evidence>
<name>A0ABT7UER4_9FIRM</name>
<dbReference type="InterPro" id="IPR006379">
    <property type="entry name" value="HAD-SF_hydro_IIB"/>
</dbReference>
<gene>
    <name evidence="1" type="ORF">QUV96_10805</name>
</gene>
<dbReference type="PANTHER" id="PTHR10000:SF53">
    <property type="entry name" value="5-AMINO-6-(5-PHOSPHO-D-RIBITYLAMINO)URACIL PHOSPHATASE YBJI-RELATED"/>
    <property type="match status" value="1"/>
</dbReference>
<dbReference type="SUPFAM" id="SSF56784">
    <property type="entry name" value="HAD-like"/>
    <property type="match status" value="1"/>
</dbReference>
<sequence>MIRLIVTDMDGTLLHDDKSMPDGTFALIDALHARGIHFAAASGRQYASLRDNFKEHATYMHFIAENGAVSADGATDTILRTHPLPLDKAIELIRIARSLPDTFVVACGAQAAYYESDSPILERNLAAYYHRRMLVKDLTALNEELVKLAILNIHGTQEFVHPHFAPYKEQFSIAVSAFEWMDIMMPNVHKGIGVRDLQQRLGVSRDETMAFGDFMNDYELLQEAAYSFAMKNAIPAIKEVATYETAFTNEEDGVIKEIRRWLQI</sequence>
<keyword evidence="1" id="KW-0378">Hydrolase</keyword>